<dbReference type="AlphaFoldDB" id="A0A423VCJ4"/>
<dbReference type="EMBL" id="LKEA01000077">
    <property type="protein sequence ID" value="ROV88641.1"/>
    <property type="molecule type" value="Genomic_DNA"/>
</dbReference>
<sequence length="539" mass="62275">MALKRVPAEILVNCLREAHSPEDIGAAIRASPQFLHAFHNQKKANLKSVLERCMSVDALHQALLVTICPIWEDGDSKYFVDDTWEDPDDFGEPDDNDSAWAHKMVLFDLCYRERTYQPDNWHLNTRMLTAICRLRANIKPIIADYVAFTKSISDIHGPEPTMYEPTTHALESLSEQELGRLQHIFLLYELFCRCWGWPYFHSWVERLSAVSLGDFHFPGSGVAPWAMEGLITVHRYVMAKYTAMFQEIAEDFTAAINATSEGNNKPFTEFSHPSVRELLGEDGPKFLLEIGWRTTPSDMTSTYSWRSLPDGWGQGYVTLCADNFSRLGLGFLSNMLRSDRQSRRDLIRDVFDIFCPRNGSWFPRKESNFVWSFEQFMDEPDDYSLEEMKSGGNSAWKALISQLDDDAIFDYSVYKDIERLRKLGWVFWDDERLTDLGIAHPRLPNDGGNNTHNGHGMELESRISAQQLYGERRLRAPILTVLRKRISKEAWVQKVIPQFYTKPHPGFRTKTMRRGPCESSERLMEIVELAYQVALDRRQ</sequence>
<organism evidence="1 2">
    <name type="scientific">Cytospora schulzeri</name>
    <dbReference type="NCBI Taxonomy" id="448051"/>
    <lineage>
        <taxon>Eukaryota</taxon>
        <taxon>Fungi</taxon>
        <taxon>Dikarya</taxon>
        <taxon>Ascomycota</taxon>
        <taxon>Pezizomycotina</taxon>
        <taxon>Sordariomycetes</taxon>
        <taxon>Sordariomycetidae</taxon>
        <taxon>Diaporthales</taxon>
        <taxon>Cytosporaceae</taxon>
        <taxon>Cytospora</taxon>
    </lineage>
</organism>
<dbReference type="Proteomes" id="UP000283895">
    <property type="component" value="Unassembled WGS sequence"/>
</dbReference>
<proteinExistence type="predicted"/>
<accession>A0A423VCJ4</accession>
<reference evidence="1 2" key="1">
    <citation type="submission" date="2015-09" db="EMBL/GenBank/DDBJ databases">
        <title>Host preference determinants of Valsa canker pathogens revealed by comparative genomics.</title>
        <authorList>
            <person name="Yin Z."/>
            <person name="Huang L."/>
        </authorList>
    </citation>
    <scope>NUCLEOTIDE SEQUENCE [LARGE SCALE GENOMIC DNA]</scope>
    <source>
        <strain evidence="1 2">03-1</strain>
    </source>
</reference>
<evidence type="ECO:0000313" key="1">
    <source>
        <dbReference type="EMBL" id="ROV88641.1"/>
    </source>
</evidence>
<dbReference type="STRING" id="356882.A0A423VCJ4"/>
<gene>
    <name evidence="1" type="ORF">VMCG_10329</name>
</gene>
<name>A0A423VCJ4_9PEZI</name>
<dbReference type="OrthoDB" id="5304511at2759"/>
<keyword evidence="2" id="KW-1185">Reference proteome</keyword>
<comment type="caution">
    <text evidence="1">The sequence shown here is derived from an EMBL/GenBank/DDBJ whole genome shotgun (WGS) entry which is preliminary data.</text>
</comment>
<evidence type="ECO:0000313" key="2">
    <source>
        <dbReference type="Proteomes" id="UP000283895"/>
    </source>
</evidence>
<protein>
    <submittedName>
        <fullName evidence="1">Uncharacterized protein</fullName>
    </submittedName>
</protein>